<keyword evidence="2" id="KW-1185">Reference proteome</keyword>
<comment type="caution">
    <text evidence="1">The sequence shown here is derived from an EMBL/GenBank/DDBJ whole genome shotgun (WGS) entry which is preliminary data.</text>
</comment>
<proteinExistence type="predicted"/>
<dbReference type="EMBL" id="JBCGBG010000010">
    <property type="protein sequence ID" value="MEL7698361.1"/>
    <property type="molecule type" value="Genomic_DNA"/>
</dbReference>
<dbReference type="InterPro" id="IPR035093">
    <property type="entry name" value="RelE/ParE_toxin_dom_sf"/>
</dbReference>
<reference evidence="1 2" key="1">
    <citation type="submission" date="2024-04" db="EMBL/GenBank/DDBJ databases">
        <authorList>
            <person name="Suleimanova A.D."/>
            <person name="Pudova D.S."/>
            <person name="Shagimardanova E.I."/>
            <person name="Sharipova M.R."/>
        </authorList>
    </citation>
    <scope>NUCLEOTIDE SEQUENCE [LARGE SCALE GENOMIC DNA]</scope>
    <source>
        <strain evidence="1 2">3.1</strain>
    </source>
</reference>
<protein>
    <submittedName>
        <fullName evidence="1">Type II toxin-antitoxin system RelE/ParE family toxin</fullName>
    </submittedName>
</protein>
<sequence>MSQQFNVIIAPMAVQSLSDIESYKSGFIGTQRAMELVDFLLDDAIEAIEQDPTRYRFNFLLQNRGMLLRERLDVENEYRVLYDFDGKNIEILMFVSMKQDFEKQLYRYNLLH</sequence>
<dbReference type="Gene3D" id="3.30.2310.20">
    <property type="entry name" value="RelE-like"/>
    <property type="match status" value="1"/>
</dbReference>
<gene>
    <name evidence="1" type="ORF">AABB92_22230</name>
</gene>
<dbReference type="Proteomes" id="UP001468095">
    <property type="component" value="Unassembled WGS sequence"/>
</dbReference>
<evidence type="ECO:0000313" key="1">
    <source>
        <dbReference type="EMBL" id="MEL7698361.1"/>
    </source>
</evidence>
<dbReference type="RefSeq" id="WP_031378082.1">
    <property type="nucleotide sequence ID" value="NZ_JBCGBG010000010.1"/>
</dbReference>
<organism evidence="1 2">
    <name type="scientific">Pantoea brenneri</name>
    <dbReference type="NCBI Taxonomy" id="472694"/>
    <lineage>
        <taxon>Bacteria</taxon>
        <taxon>Pseudomonadati</taxon>
        <taxon>Pseudomonadota</taxon>
        <taxon>Gammaproteobacteria</taxon>
        <taxon>Enterobacterales</taxon>
        <taxon>Erwiniaceae</taxon>
        <taxon>Pantoea</taxon>
    </lineage>
</organism>
<accession>A0ABU9MQM3</accession>
<evidence type="ECO:0000313" key="2">
    <source>
        <dbReference type="Proteomes" id="UP001468095"/>
    </source>
</evidence>
<name>A0ABU9MQM3_9GAMM</name>